<evidence type="ECO:0000313" key="2">
    <source>
        <dbReference type="EMBL" id="MBC6471272.1"/>
    </source>
</evidence>
<dbReference type="Pfam" id="PF07591">
    <property type="entry name" value="PT-HINT"/>
    <property type="match status" value="1"/>
</dbReference>
<dbReference type="RefSeq" id="WP_187248312.1">
    <property type="nucleotide sequence ID" value="NZ_BAAAOK010000029.1"/>
</dbReference>
<sequence>MASSTLALSPATTGPSSPSSAFFCGPSKIHKQRQKNLVQITVTLPATSNADSAKDAGDKTGTVIATDGHPFWVQDLRAWVDAADLQPGMWLRTSAGTYVQIKAVTAWTQTSRVHNLTVTQDHTYYVLAGVTPVLVHNCNPLDEIADELADSKITTGQVVDDAGNRVGAPVSSGENASFPQVRDAIRDSGLPHDPAGGFAAASHVETKIAMAMRSNNIQRATVVINNPVCSGPFSCMTGVSAILPRGSSLTAVWRTEEGWHGVTMLGGG</sequence>
<dbReference type="Proteomes" id="UP000805614">
    <property type="component" value="Unassembled WGS sequence"/>
</dbReference>
<dbReference type="InterPro" id="IPR032724">
    <property type="entry name" value="SCP1.201-like"/>
</dbReference>
<dbReference type="SUPFAM" id="SSF51294">
    <property type="entry name" value="Hedgehog/intein (Hint) domain"/>
    <property type="match status" value="1"/>
</dbReference>
<dbReference type="InterPro" id="IPR030934">
    <property type="entry name" value="Intein_C"/>
</dbReference>
<evidence type="ECO:0008006" key="4">
    <source>
        <dbReference type="Google" id="ProtNLM"/>
    </source>
</evidence>
<dbReference type="PROSITE" id="PS50818">
    <property type="entry name" value="INTEIN_C_TER"/>
    <property type="match status" value="1"/>
</dbReference>
<comment type="caution">
    <text evidence="2">The sequence shown here is derived from an EMBL/GenBank/DDBJ whole genome shotgun (WGS) entry which is preliminary data.</text>
</comment>
<feature type="region of interest" description="Disordered" evidence="1">
    <location>
        <begin position="1"/>
        <end position="20"/>
    </location>
</feature>
<dbReference type="EMBL" id="JABVEC010000065">
    <property type="protein sequence ID" value="MBC6471272.1"/>
    <property type="molecule type" value="Genomic_DNA"/>
</dbReference>
<name>A0ABR7M2D4_9ACTN</name>
<accession>A0ABR7M2D4</accession>
<proteinExistence type="predicted"/>
<dbReference type="Pfam" id="PF14428">
    <property type="entry name" value="DddA-like"/>
    <property type="match status" value="1"/>
</dbReference>
<evidence type="ECO:0000256" key="1">
    <source>
        <dbReference type="SAM" id="MobiDB-lite"/>
    </source>
</evidence>
<dbReference type="Gene3D" id="2.170.16.10">
    <property type="entry name" value="Hedgehog/Intein (Hint) domain"/>
    <property type="match status" value="1"/>
</dbReference>
<reference evidence="2 3" key="1">
    <citation type="submission" date="2020-06" db="EMBL/GenBank/DDBJ databases">
        <title>Actinomadura xiongansis sp. nov., isolated from soil of Baiyangdian.</title>
        <authorList>
            <person name="Zhang X."/>
        </authorList>
    </citation>
    <scope>NUCLEOTIDE SEQUENCE [LARGE SCALE GENOMIC DNA]</scope>
    <source>
        <strain evidence="2 3">HBUM206468</strain>
    </source>
</reference>
<organism evidence="2 3">
    <name type="scientific">Actinomadura alba</name>
    <dbReference type="NCBI Taxonomy" id="406431"/>
    <lineage>
        <taxon>Bacteria</taxon>
        <taxon>Bacillati</taxon>
        <taxon>Actinomycetota</taxon>
        <taxon>Actinomycetes</taxon>
        <taxon>Streptosporangiales</taxon>
        <taxon>Thermomonosporaceae</taxon>
        <taxon>Actinomadura</taxon>
    </lineage>
</organism>
<protein>
    <recommendedName>
        <fullName evidence="4">Intein C-terminal splicing domain-containing protein</fullName>
    </recommendedName>
</protein>
<dbReference type="InterPro" id="IPR036844">
    <property type="entry name" value="Hint_dom_sf"/>
</dbReference>
<evidence type="ECO:0000313" key="3">
    <source>
        <dbReference type="Proteomes" id="UP000805614"/>
    </source>
</evidence>
<dbReference type="NCBIfam" id="TIGR01443">
    <property type="entry name" value="intein_Cterm"/>
    <property type="match status" value="1"/>
</dbReference>
<feature type="compositionally biased region" description="Low complexity" evidence="1">
    <location>
        <begin position="9"/>
        <end position="20"/>
    </location>
</feature>
<keyword evidence="3" id="KW-1185">Reference proteome</keyword>
<gene>
    <name evidence="2" type="ORF">HKK74_38185</name>
</gene>